<dbReference type="InterPro" id="IPR009075">
    <property type="entry name" value="AcylCo_DH/oxidase_C"/>
</dbReference>
<gene>
    <name evidence="9" type="ORF">FHP25_31930</name>
</gene>
<comment type="cofactor">
    <cofactor evidence="1 5">
        <name>FAD</name>
        <dbReference type="ChEBI" id="CHEBI:57692"/>
    </cofactor>
</comment>
<feature type="domain" description="Adaptive response protein AidB N-terminal" evidence="8">
    <location>
        <begin position="27"/>
        <end position="182"/>
    </location>
</feature>
<feature type="domain" description="Acyl-CoA dehydrogenase/oxidase C-terminal" evidence="6">
    <location>
        <begin position="305"/>
        <end position="460"/>
    </location>
</feature>
<dbReference type="GO" id="GO:0003995">
    <property type="term" value="F:acyl-CoA dehydrogenase activity"/>
    <property type="evidence" value="ECO:0007669"/>
    <property type="project" value="InterPro"/>
</dbReference>
<evidence type="ECO:0000256" key="3">
    <source>
        <dbReference type="ARBA" id="ARBA00022630"/>
    </source>
</evidence>
<dbReference type="InterPro" id="IPR041504">
    <property type="entry name" value="AidB_N"/>
</dbReference>
<name>A0A5C8PD23_9HYPH</name>
<evidence type="ECO:0000259" key="8">
    <source>
        <dbReference type="Pfam" id="PF18158"/>
    </source>
</evidence>
<evidence type="ECO:0000256" key="5">
    <source>
        <dbReference type="RuleBase" id="RU362125"/>
    </source>
</evidence>
<evidence type="ECO:0000256" key="1">
    <source>
        <dbReference type="ARBA" id="ARBA00001974"/>
    </source>
</evidence>
<accession>A0A5C8PD23</accession>
<dbReference type="InterPro" id="IPR052904">
    <property type="entry name" value="Acyl-CoA_dehydrogenase-like"/>
</dbReference>
<dbReference type="InterPro" id="IPR036250">
    <property type="entry name" value="AcylCo_DH-like_C"/>
</dbReference>
<dbReference type="EMBL" id="VDUZ01000050">
    <property type="protein sequence ID" value="TXL71009.1"/>
    <property type="molecule type" value="Genomic_DNA"/>
</dbReference>
<dbReference type="OrthoDB" id="9771038at2"/>
<evidence type="ECO:0000256" key="4">
    <source>
        <dbReference type="ARBA" id="ARBA00022827"/>
    </source>
</evidence>
<evidence type="ECO:0000313" key="9">
    <source>
        <dbReference type="EMBL" id="TXL71009.1"/>
    </source>
</evidence>
<keyword evidence="4 5" id="KW-0274">FAD</keyword>
<protein>
    <submittedName>
        <fullName evidence="9">DNA alkylation response protein</fullName>
    </submittedName>
</protein>
<evidence type="ECO:0000259" key="6">
    <source>
        <dbReference type="Pfam" id="PF00441"/>
    </source>
</evidence>
<dbReference type="Pfam" id="PF02770">
    <property type="entry name" value="Acyl-CoA_dh_M"/>
    <property type="match status" value="1"/>
</dbReference>
<dbReference type="Pfam" id="PF18158">
    <property type="entry name" value="AidB_N"/>
    <property type="match status" value="1"/>
</dbReference>
<comment type="similarity">
    <text evidence="2 5">Belongs to the acyl-CoA dehydrogenase family.</text>
</comment>
<dbReference type="SUPFAM" id="SSF56645">
    <property type="entry name" value="Acyl-CoA dehydrogenase NM domain-like"/>
    <property type="match status" value="1"/>
</dbReference>
<dbReference type="InterPro" id="IPR009100">
    <property type="entry name" value="AcylCoA_DH/oxidase_NM_dom_sf"/>
</dbReference>
<dbReference type="Gene3D" id="6.10.250.600">
    <property type="match status" value="1"/>
</dbReference>
<dbReference type="PANTHER" id="PTHR42707:SF3">
    <property type="entry name" value="ACYL-COA DEHYDROGENASE AIDB-RELATED"/>
    <property type="match status" value="1"/>
</dbReference>
<dbReference type="Gene3D" id="2.40.110.20">
    <property type="match status" value="1"/>
</dbReference>
<keyword evidence="5" id="KW-0560">Oxidoreductase</keyword>
<dbReference type="InterPro" id="IPR006091">
    <property type="entry name" value="Acyl-CoA_Oxase/DH_mid-dom"/>
</dbReference>
<evidence type="ECO:0000256" key="2">
    <source>
        <dbReference type="ARBA" id="ARBA00009347"/>
    </source>
</evidence>
<proteinExistence type="inferred from homology"/>
<evidence type="ECO:0000259" key="7">
    <source>
        <dbReference type="Pfam" id="PF02770"/>
    </source>
</evidence>
<dbReference type="AlphaFoldDB" id="A0A5C8PD23"/>
<keyword evidence="10" id="KW-1185">Reference proteome</keyword>
<dbReference type="PANTHER" id="PTHR42707">
    <property type="entry name" value="ACYL-COA DEHYDROGENASE"/>
    <property type="match status" value="1"/>
</dbReference>
<dbReference type="Pfam" id="PF00441">
    <property type="entry name" value="Acyl-CoA_dh_1"/>
    <property type="match status" value="1"/>
</dbReference>
<dbReference type="PROSITE" id="PS00073">
    <property type="entry name" value="ACYL_COA_DH_2"/>
    <property type="match status" value="1"/>
</dbReference>
<evidence type="ECO:0000313" key="10">
    <source>
        <dbReference type="Proteomes" id="UP000321638"/>
    </source>
</evidence>
<comment type="caution">
    <text evidence="9">The sequence shown here is derived from an EMBL/GenBank/DDBJ whole genome shotgun (WGS) entry which is preliminary data.</text>
</comment>
<dbReference type="Proteomes" id="UP000321638">
    <property type="component" value="Unassembled WGS sequence"/>
</dbReference>
<dbReference type="InterPro" id="IPR006089">
    <property type="entry name" value="Acyl-CoA_DH_CS"/>
</dbReference>
<dbReference type="Gene3D" id="1.20.140.10">
    <property type="entry name" value="Butyryl-CoA Dehydrogenase, subunit A, domain 3"/>
    <property type="match status" value="1"/>
</dbReference>
<reference evidence="9 10" key="1">
    <citation type="submission" date="2019-06" db="EMBL/GenBank/DDBJ databases">
        <title>New taxonomy in bacterial strain CC-CFT640, isolated from vineyard.</title>
        <authorList>
            <person name="Lin S.-Y."/>
            <person name="Tsai C.-F."/>
            <person name="Young C.-C."/>
        </authorList>
    </citation>
    <scope>NUCLEOTIDE SEQUENCE [LARGE SCALE GENOMIC DNA]</scope>
    <source>
        <strain evidence="9 10">CC-CFT640</strain>
    </source>
</reference>
<dbReference type="SUPFAM" id="SSF47203">
    <property type="entry name" value="Acyl-CoA dehydrogenase C-terminal domain-like"/>
    <property type="match status" value="1"/>
</dbReference>
<organism evidence="9 10">
    <name type="scientific">Vineibacter terrae</name>
    <dbReference type="NCBI Taxonomy" id="2586908"/>
    <lineage>
        <taxon>Bacteria</taxon>
        <taxon>Pseudomonadati</taxon>
        <taxon>Pseudomonadota</taxon>
        <taxon>Alphaproteobacteria</taxon>
        <taxon>Hyphomicrobiales</taxon>
        <taxon>Vineibacter</taxon>
    </lineage>
</organism>
<keyword evidence="3 5" id="KW-0285">Flavoprotein</keyword>
<feature type="domain" description="Acyl-CoA oxidase/dehydrogenase middle" evidence="7">
    <location>
        <begin position="197"/>
        <end position="293"/>
    </location>
</feature>
<sequence length="574" mass="61754">MADTGTDPFARLPSLPADGYATHEVMNQATPLTGHNAFTGDRLLTEIAAREPIGWAAALLAEAGTTVASAHVAALARDANRHAPELRTHDRFGHRIDEIAFHPAWHELMSLAIGHGTHSLAWTAGRPGAHVARGILSYLWNQGESGICCPLGMTYSAIPALRLQPDLAAVWEPFIVSSRYDASSAPMQRKTGGTVGMTLTEKQAGSDLRATQTTARPAGPRRGPGEAYIIDGHKWFFSAPQSDLFVTLARTDRGLSCFLLPGWLADGTRNRLLIQRLKDKCGNRSNASSEIEYRGALGWLVGEEGQGIKVALAMTHLTRLDFAIGSAGLMRRALSEAIHHVTSRRAFQKRLIDQPLMQNVIADLALEVEAATLLAFRLARAVDDEQAGDSDAGLLARIGTPVGKFWNCKRAVGVVHEALECHGGNGFVEDGPMARLYREAPLNGIWEGSGNVIALDVLRAAARSPHSVPVFIDEVRKAKGGDKHLDRMTERLQDELSAPQEHEARARRLVERMAIALQASLLIRQSPHALADAFCATRLGGDGGSVYGSLPAGLDQRAIVERACLTGAAGVRDA</sequence>